<keyword evidence="2" id="KW-1133">Transmembrane helix</keyword>
<evidence type="ECO:0008006" key="5">
    <source>
        <dbReference type="Google" id="ProtNLM"/>
    </source>
</evidence>
<dbReference type="Proteomes" id="UP000271554">
    <property type="component" value="Chromosome"/>
</dbReference>
<keyword evidence="4" id="KW-1185">Reference proteome</keyword>
<protein>
    <recommendedName>
        <fullName evidence="5">L,D-transpeptidase</fullName>
    </recommendedName>
</protein>
<evidence type="ECO:0000313" key="4">
    <source>
        <dbReference type="Proteomes" id="UP000271554"/>
    </source>
</evidence>
<feature type="compositionally biased region" description="Low complexity" evidence="1">
    <location>
        <begin position="55"/>
        <end position="65"/>
    </location>
</feature>
<keyword evidence="2" id="KW-0472">Membrane</keyword>
<keyword evidence="2" id="KW-0812">Transmembrane</keyword>
<dbReference type="EMBL" id="CP032698">
    <property type="protein sequence ID" value="AYG81035.1"/>
    <property type="molecule type" value="Genomic_DNA"/>
</dbReference>
<dbReference type="AlphaFoldDB" id="A0A387HAZ8"/>
<feature type="region of interest" description="Disordered" evidence="1">
    <location>
        <begin position="55"/>
        <end position="80"/>
    </location>
</feature>
<dbReference type="KEGG" id="shun:DWB77_03173"/>
<proteinExistence type="predicted"/>
<evidence type="ECO:0000256" key="1">
    <source>
        <dbReference type="SAM" id="MobiDB-lite"/>
    </source>
</evidence>
<name>A0A387HAZ8_9ACTN</name>
<feature type="transmembrane region" description="Helical" evidence="2">
    <location>
        <begin position="21"/>
        <end position="39"/>
    </location>
</feature>
<evidence type="ECO:0000256" key="2">
    <source>
        <dbReference type="SAM" id="Phobius"/>
    </source>
</evidence>
<sequence length="204" mass="20445">MTVDLHVRTKGEAQVARSSTGFVAGLTAAALAVVGFLAYQASASAPPAADLAAPGAVAAPSSKPSNLPPAGSPADKPDLTVPANSGTGVRVVYALGAKRVWLVGVAKTPKTFAVVPSSISPKPGTYTVLSRTGGKITGSDGVAVDHVVRFASNENVAIGFSSAVDGSMTSPKTAKKTGGIRMSRADGDAMWAFATRNSKVVVVP</sequence>
<accession>A0A387HAZ8</accession>
<reference evidence="3 4" key="1">
    <citation type="submission" date="2018-10" db="EMBL/GenBank/DDBJ databases">
        <title>Relationship between Morphology and Antimicrobial Activity in Streptomyces.</title>
        <authorList>
            <person name="Kang H.J."/>
            <person name="Kim S.B."/>
        </authorList>
    </citation>
    <scope>NUCLEOTIDE SEQUENCE [LARGE SCALE GENOMIC DNA]</scope>
    <source>
        <strain evidence="3 4">BH38</strain>
    </source>
</reference>
<organism evidence="3 4">
    <name type="scientific">Streptomyces hundungensis</name>
    <dbReference type="NCBI Taxonomy" id="1077946"/>
    <lineage>
        <taxon>Bacteria</taxon>
        <taxon>Bacillati</taxon>
        <taxon>Actinomycetota</taxon>
        <taxon>Actinomycetes</taxon>
        <taxon>Kitasatosporales</taxon>
        <taxon>Streptomycetaceae</taxon>
        <taxon>Streptomyces</taxon>
    </lineage>
</organism>
<gene>
    <name evidence="3" type="ORF">DWB77_03173</name>
</gene>
<evidence type="ECO:0000313" key="3">
    <source>
        <dbReference type="EMBL" id="AYG81035.1"/>
    </source>
</evidence>